<proteinExistence type="predicted"/>
<name>U5DS50_9CHRO</name>
<dbReference type="EMBL" id="ASSJ01000017">
    <property type="protein sequence ID" value="ERN42510.1"/>
    <property type="molecule type" value="Genomic_DNA"/>
</dbReference>
<sequence length="38" mass="4892">MLIRNIQIYWENRGFNFDPHYENFKNTMNWKQCQIELR</sequence>
<reference evidence="1 2" key="1">
    <citation type="submission" date="2013-05" db="EMBL/GenBank/DDBJ databases">
        <title>Draft genome sequence of Rubidibacter lacunae KORDI 51-2.</title>
        <authorList>
            <person name="Choi D.H."/>
            <person name="Noh J.H."/>
            <person name="Kwon K.-K."/>
            <person name="Lee J.-H."/>
            <person name="Ryu J.-Y."/>
        </authorList>
    </citation>
    <scope>NUCLEOTIDE SEQUENCE [LARGE SCALE GENOMIC DNA]</scope>
    <source>
        <strain evidence="1 2">KORDI 51-2</strain>
    </source>
</reference>
<dbReference type="AlphaFoldDB" id="U5DS50"/>
<keyword evidence="2" id="KW-1185">Reference proteome</keyword>
<comment type="caution">
    <text evidence="1">The sequence shown here is derived from an EMBL/GenBank/DDBJ whole genome shotgun (WGS) entry which is preliminary data.</text>
</comment>
<evidence type="ECO:0000313" key="2">
    <source>
        <dbReference type="Proteomes" id="UP000016960"/>
    </source>
</evidence>
<evidence type="ECO:0000313" key="1">
    <source>
        <dbReference type="EMBL" id="ERN42510.1"/>
    </source>
</evidence>
<dbReference type="InParanoid" id="U5DS50"/>
<protein>
    <submittedName>
        <fullName evidence="1">Uncharacterized protein</fullName>
    </submittedName>
</protein>
<gene>
    <name evidence="1" type="ORF">KR51_00008280</name>
</gene>
<organism evidence="1 2">
    <name type="scientific">Rubidibacter lacunae KORDI 51-2</name>
    <dbReference type="NCBI Taxonomy" id="582515"/>
    <lineage>
        <taxon>Bacteria</taxon>
        <taxon>Bacillati</taxon>
        <taxon>Cyanobacteriota</taxon>
        <taxon>Cyanophyceae</taxon>
        <taxon>Oscillatoriophycideae</taxon>
        <taxon>Chroococcales</taxon>
        <taxon>Aphanothecaceae</taxon>
        <taxon>Rubidibacter</taxon>
    </lineage>
</organism>
<accession>U5DS50</accession>
<dbReference type="Proteomes" id="UP000016960">
    <property type="component" value="Unassembled WGS sequence"/>
</dbReference>